<proteinExistence type="predicted"/>
<dbReference type="AlphaFoldDB" id="A0A8X6T2D8"/>
<accession>A0A8X6T2D8</accession>
<sequence length="117" mass="13093">MNDIETRCLRFGLSIQKHYCFIQASLSWCKKTISSLSGIVVNNTKYCAIGPGSNPEEGMDVCKCIVPLRPGGILNSRRASSPLERTTWRTRIEECDCCGVNFERSRSGFLSRVPEKS</sequence>
<gene>
    <name evidence="1" type="ORF">TNCV_1089091</name>
</gene>
<keyword evidence="2" id="KW-1185">Reference proteome</keyword>
<protein>
    <submittedName>
        <fullName evidence="1">Uncharacterized protein</fullName>
    </submittedName>
</protein>
<dbReference type="EMBL" id="BMAU01021343">
    <property type="protein sequence ID" value="GFY17133.1"/>
    <property type="molecule type" value="Genomic_DNA"/>
</dbReference>
<reference evidence="1" key="1">
    <citation type="submission" date="2020-08" db="EMBL/GenBank/DDBJ databases">
        <title>Multicomponent nature underlies the extraordinary mechanical properties of spider dragline silk.</title>
        <authorList>
            <person name="Kono N."/>
            <person name="Nakamura H."/>
            <person name="Mori M."/>
            <person name="Yoshida Y."/>
            <person name="Ohtoshi R."/>
            <person name="Malay A.D."/>
            <person name="Moran D.A.P."/>
            <person name="Tomita M."/>
            <person name="Numata K."/>
            <person name="Arakawa K."/>
        </authorList>
    </citation>
    <scope>NUCLEOTIDE SEQUENCE</scope>
</reference>
<evidence type="ECO:0000313" key="2">
    <source>
        <dbReference type="Proteomes" id="UP000887159"/>
    </source>
</evidence>
<comment type="caution">
    <text evidence="1">The sequence shown here is derived from an EMBL/GenBank/DDBJ whole genome shotgun (WGS) entry which is preliminary data.</text>
</comment>
<organism evidence="1 2">
    <name type="scientific">Trichonephila clavipes</name>
    <name type="common">Golden silk orbweaver</name>
    <name type="synonym">Nephila clavipes</name>
    <dbReference type="NCBI Taxonomy" id="2585209"/>
    <lineage>
        <taxon>Eukaryota</taxon>
        <taxon>Metazoa</taxon>
        <taxon>Ecdysozoa</taxon>
        <taxon>Arthropoda</taxon>
        <taxon>Chelicerata</taxon>
        <taxon>Arachnida</taxon>
        <taxon>Araneae</taxon>
        <taxon>Araneomorphae</taxon>
        <taxon>Entelegynae</taxon>
        <taxon>Araneoidea</taxon>
        <taxon>Nephilidae</taxon>
        <taxon>Trichonephila</taxon>
    </lineage>
</organism>
<dbReference type="Proteomes" id="UP000887159">
    <property type="component" value="Unassembled WGS sequence"/>
</dbReference>
<evidence type="ECO:0000313" key="1">
    <source>
        <dbReference type="EMBL" id="GFY17133.1"/>
    </source>
</evidence>
<name>A0A8X6T2D8_TRICX</name>